<gene>
    <name evidence="1" type="ordered locus">PCC7424_5508</name>
</gene>
<name>B7KMQ5_GLOC7</name>
<reference evidence="2" key="1">
    <citation type="journal article" date="2011" name="MBio">
        <title>Novel metabolic attributes of the genus Cyanothece, comprising a group of unicellular nitrogen-fixing Cyanobacteria.</title>
        <authorList>
            <person name="Bandyopadhyay A."/>
            <person name="Elvitigala T."/>
            <person name="Welsh E."/>
            <person name="Stockel J."/>
            <person name="Liberton M."/>
            <person name="Min H."/>
            <person name="Sherman L.A."/>
            <person name="Pakrasi H.B."/>
        </authorList>
    </citation>
    <scope>NUCLEOTIDE SEQUENCE [LARGE SCALE GENOMIC DNA]</scope>
    <source>
        <strain evidence="2">PCC 7424</strain>
        <plasmid evidence="2">pP742402</plasmid>
    </source>
</reference>
<evidence type="ECO:0000313" key="2">
    <source>
        <dbReference type="Proteomes" id="UP000002384"/>
    </source>
</evidence>
<organism evidence="1 2">
    <name type="scientific">Gloeothece citriformis (strain PCC 7424)</name>
    <name type="common">Cyanothece sp. (strain PCC 7424)</name>
    <dbReference type="NCBI Taxonomy" id="65393"/>
    <lineage>
        <taxon>Bacteria</taxon>
        <taxon>Bacillati</taxon>
        <taxon>Cyanobacteriota</taxon>
        <taxon>Cyanophyceae</taxon>
        <taxon>Oscillatoriophycideae</taxon>
        <taxon>Chroococcales</taxon>
        <taxon>Aphanothecaceae</taxon>
        <taxon>Gloeothece</taxon>
        <taxon>Gloeothece citriformis</taxon>
    </lineage>
</organism>
<dbReference type="RefSeq" id="WP_012599584.1">
    <property type="nucleotide sequence ID" value="NC_011737.1"/>
</dbReference>
<geneLocation type="plasmid" evidence="1 2">
    <name>pP742402</name>
</geneLocation>
<proteinExistence type="predicted"/>
<dbReference type="AlphaFoldDB" id="B7KMQ5"/>
<accession>B7KMQ5</accession>
<keyword evidence="2" id="KW-1185">Reference proteome</keyword>
<dbReference type="KEGG" id="cyc:PCC7424_5508"/>
<sequence length="200" mass="22791">MLCQLPLTLPDVFYQAALINAPRRYVAIYYQRTKATWDAGDWGATFSYYALYRPLISHFVVSYYLAIAEADLGSDDTNATHCLLIDRKTNIVYLGSWRNVHLFVKDNQEKLKVKGFTLSEDEPVTRQGLFEFLGGAFGGGYSEKQQQETKELIEHLDSCVTEEIAKDFVNWAENAHSFAPMLIAKAFNSYYNRISQADNS</sequence>
<dbReference type="HOGENOM" id="CLU_1336393_0_0_3"/>
<dbReference type="EMBL" id="CP001293">
    <property type="protein sequence ID" value="ACK74077.1"/>
    <property type="molecule type" value="Genomic_DNA"/>
</dbReference>
<dbReference type="Proteomes" id="UP000002384">
    <property type="component" value="Plasmid pP742402"/>
</dbReference>
<protein>
    <submittedName>
        <fullName evidence="1">Uncharacterized protein</fullName>
    </submittedName>
</protein>
<evidence type="ECO:0000313" key="1">
    <source>
        <dbReference type="EMBL" id="ACK74077.1"/>
    </source>
</evidence>
<keyword evidence="1" id="KW-0614">Plasmid</keyword>
<dbReference type="OrthoDB" id="517521at2"/>